<gene>
    <name evidence="1" type="primary">ORF124320</name>
</gene>
<proteinExistence type="predicted"/>
<reference evidence="1" key="1">
    <citation type="submission" date="2014-12" db="EMBL/GenBank/DDBJ databases">
        <title>Insight into the proteome of Arion vulgaris.</title>
        <authorList>
            <person name="Aradska J."/>
            <person name="Bulat T."/>
            <person name="Smidak R."/>
            <person name="Sarate P."/>
            <person name="Gangsoo J."/>
            <person name="Sialana F."/>
            <person name="Bilban M."/>
            <person name="Lubec G."/>
        </authorList>
    </citation>
    <scope>NUCLEOTIDE SEQUENCE</scope>
    <source>
        <tissue evidence="1">Skin</tissue>
    </source>
</reference>
<protein>
    <submittedName>
        <fullName evidence="1">Uncharacterized protein</fullName>
    </submittedName>
</protein>
<dbReference type="AlphaFoldDB" id="A0A0B7AKI4"/>
<name>A0A0B7AKI4_9EUPU</name>
<dbReference type="EMBL" id="HACG01034242">
    <property type="protein sequence ID" value="CEK81107.1"/>
    <property type="molecule type" value="Transcribed_RNA"/>
</dbReference>
<feature type="non-terminal residue" evidence="1">
    <location>
        <position position="1"/>
    </location>
</feature>
<sequence>IIQYTCTNVVWKEARMIQTEAEDRELISAAFRWLTSILMVQNSGPCFEHLYTYLEYRT</sequence>
<evidence type="ECO:0000313" key="1">
    <source>
        <dbReference type="EMBL" id="CEK81107.1"/>
    </source>
</evidence>
<accession>A0A0B7AKI4</accession>
<organism evidence="1">
    <name type="scientific">Arion vulgaris</name>
    <dbReference type="NCBI Taxonomy" id="1028688"/>
    <lineage>
        <taxon>Eukaryota</taxon>
        <taxon>Metazoa</taxon>
        <taxon>Spiralia</taxon>
        <taxon>Lophotrochozoa</taxon>
        <taxon>Mollusca</taxon>
        <taxon>Gastropoda</taxon>
        <taxon>Heterobranchia</taxon>
        <taxon>Euthyneura</taxon>
        <taxon>Panpulmonata</taxon>
        <taxon>Eupulmonata</taxon>
        <taxon>Stylommatophora</taxon>
        <taxon>Helicina</taxon>
        <taxon>Arionoidea</taxon>
        <taxon>Arionidae</taxon>
        <taxon>Arion</taxon>
    </lineage>
</organism>